<dbReference type="AlphaFoldDB" id="A0A0F9HJR3"/>
<evidence type="ECO:0000256" key="1">
    <source>
        <dbReference type="SAM" id="MobiDB-lite"/>
    </source>
</evidence>
<comment type="caution">
    <text evidence="2">The sequence shown here is derived from an EMBL/GenBank/DDBJ whole genome shotgun (WGS) entry which is preliminary data.</text>
</comment>
<sequence>MKLKSAIEQSPEKVAILIRRIGNDCQIITAIHPQCSEYKFEYICYKDGSFASSGGMWKRDAPTNDNNWQPLNVEDAEHQSELKRGDGEKWS</sequence>
<gene>
    <name evidence="2" type="ORF">LCGC14_1696460</name>
</gene>
<reference evidence="2" key="1">
    <citation type="journal article" date="2015" name="Nature">
        <title>Complex archaea that bridge the gap between prokaryotes and eukaryotes.</title>
        <authorList>
            <person name="Spang A."/>
            <person name="Saw J.H."/>
            <person name="Jorgensen S.L."/>
            <person name="Zaremba-Niedzwiedzka K."/>
            <person name="Martijn J."/>
            <person name="Lind A.E."/>
            <person name="van Eijk R."/>
            <person name="Schleper C."/>
            <person name="Guy L."/>
            <person name="Ettema T.J."/>
        </authorList>
    </citation>
    <scope>NUCLEOTIDE SEQUENCE</scope>
</reference>
<accession>A0A0F9HJR3</accession>
<proteinExistence type="predicted"/>
<feature type="compositionally biased region" description="Basic and acidic residues" evidence="1">
    <location>
        <begin position="75"/>
        <end position="91"/>
    </location>
</feature>
<dbReference type="EMBL" id="LAZR01014915">
    <property type="protein sequence ID" value="KKM15407.1"/>
    <property type="molecule type" value="Genomic_DNA"/>
</dbReference>
<protein>
    <submittedName>
        <fullName evidence="2">Uncharacterized protein</fullName>
    </submittedName>
</protein>
<name>A0A0F9HJR3_9ZZZZ</name>
<feature type="region of interest" description="Disordered" evidence="1">
    <location>
        <begin position="55"/>
        <end position="91"/>
    </location>
</feature>
<organism evidence="2">
    <name type="scientific">marine sediment metagenome</name>
    <dbReference type="NCBI Taxonomy" id="412755"/>
    <lineage>
        <taxon>unclassified sequences</taxon>
        <taxon>metagenomes</taxon>
        <taxon>ecological metagenomes</taxon>
    </lineage>
</organism>
<evidence type="ECO:0000313" key="2">
    <source>
        <dbReference type="EMBL" id="KKM15407.1"/>
    </source>
</evidence>